<sequence length="636" mass="72105">MKLINLLLNNKKFKISFLVILDILIILFAYFLMFLFKFYSNEVHIREIVELYFINYKIIIISVLLYLLNFVLFRQYKSIWTLAGIDEVSRNILAVIVSLVFILGFNMFFGMHVSAMMIILSAIIIMILTTLIRINYRVVRRAIIFNSIKNNRDKMENVLIIGAGAGGVLVLNEIKSNIQLNKKVVGFIDDNNQKIGRFIRGTKVLGNRDDISRIVLEKNVSEIIIAIARVEDSNLKEIIQICKETGLPLKIIPSVSELIDNKFSIHSIRDVKVEDLLGRTVVKLEKEGINDYIRGNTILVTGGGGSIGSELCRQIAKFLPKEIIILDIYENNAYDIQNELIREFKNINIVTLIGSVRDKVRIEQIFKTYKPQIVFHAAAHKHVPLMEYSPSEAIKNNVGGTYNIAQYACKYNVKKFVLISTDKAVNPTNIMGATKRICEMIIQSMNSKSKTEFVAVRFGNVLGSNGSVVPLFKKQIENGGPVTLTHKDITRYFMTIPEAAQLVLQAGAYARGGEIFVLDMGEPVKIYDLAYNLIKLSGFEPNLDINIEITGLRPGEKLYEELLMSEEGLTETKHKKIFIGKPNDFDFDYISNKISELIELSIYGSVEEIKNKLKEIVPTYKEPHEVNKEVAATLLE</sequence>
<accession>A0ABS2FDY3</accession>
<keyword evidence="2" id="KW-0472">Membrane</keyword>
<feature type="domain" description="Polysaccharide biosynthesis protein CapD-like" evidence="3">
    <location>
        <begin position="298"/>
        <end position="580"/>
    </location>
</feature>
<evidence type="ECO:0000256" key="2">
    <source>
        <dbReference type="SAM" id="Phobius"/>
    </source>
</evidence>
<comment type="caution">
    <text evidence="4">The sequence shown here is derived from an EMBL/GenBank/DDBJ whole genome shotgun (WGS) entry which is preliminary data.</text>
</comment>
<keyword evidence="5" id="KW-1185">Reference proteome</keyword>
<feature type="transmembrane region" description="Helical" evidence="2">
    <location>
        <begin position="15"/>
        <end position="39"/>
    </location>
</feature>
<dbReference type="InterPro" id="IPR003869">
    <property type="entry name" value="Polysac_CapD-like"/>
</dbReference>
<evidence type="ECO:0000313" key="4">
    <source>
        <dbReference type="EMBL" id="MBM6818148.1"/>
    </source>
</evidence>
<dbReference type="Gene3D" id="3.40.50.720">
    <property type="entry name" value="NAD(P)-binding Rossmann-like Domain"/>
    <property type="match status" value="2"/>
</dbReference>
<feature type="transmembrane region" description="Helical" evidence="2">
    <location>
        <begin position="115"/>
        <end position="136"/>
    </location>
</feature>
<feature type="transmembrane region" description="Helical" evidence="2">
    <location>
        <begin position="51"/>
        <end position="72"/>
    </location>
</feature>
<keyword evidence="2" id="KW-1133">Transmembrane helix</keyword>
<feature type="transmembrane region" description="Helical" evidence="2">
    <location>
        <begin position="92"/>
        <end position="109"/>
    </location>
</feature>
<evidence type="ECO:0000259" key="3">
    <source>
        <dbReference type="Pfam" id="PF02719"/>
    </source>
</evidence>
<dbReference type="EMBL" id="JACJLL010000007">
    <property type="protein sequence ID" value="MBM6818148.1"/>
    <property type="molecule type" value="Genomic_DNA"/>
</dbReference>
<evidence type="ECO:0000256" key="1">
    <source>
        <dbReference type="ARBA" id="ARBA00007430"/>
    </source>
</evidence>
<feature type="transmembrane region" description="Helical" evidence="2">
    <location>
        <begin position="157"/>
        <end position="174"/>
    </location>
</feature>
<dbReference type="CDD" id="cd05237">
    <property type="entry name" value="UDP_invert_4-6DH_SDR_e"/>
    <property type="match status" value="1"/>
</dbReference>
<protein>
    <submittedName>
        <fullName evidence="4">Polysaccharide biosynthesis protein</fullName>
    </submittedName>
</protein>
<comment type="similarity">
    <text evidence="1">Belongs to the polysaccharide synthase family.</text>
</comment>
<dbReference type="Pfam" id="PF02719">
    <property type="entry name" value="Polysacc_synt_2"/>
    <property type="match status" value="1"/>
</dbReference>
<keyword evidence="2" id="KW-0812">Transmembrane</keyword>
<name>A0ABS2FDY3_9CLOT</name>
<dbReference type="Proteomes" id="UP000767334">
    <property type="component" value="Unassembled WGS sequence"/>
</dbReference>
<reference evidence="4 5" key="1">
    <citation type="journal article" date="2021" name="Sci. Rep.">
        <title>The distribution of antibiotic resistance genes in chicken gut microbiota commensals.</title>
        <authorList>
            <person name="Juricova H."/>
            <person name="Matiasovicova J."/>
            <person name="Kubasova T."/>
            <person name="Cejkova D."/>
            <person name="Rychlik I."/>
        </authorList>
    </citation>
    <scope>NUCLEOTIDE SEQUENCE [LARGE SCALE GENOMIC DNA]</scope>
    <source>
        <strain evidence="4 5">An435</strain>
    </source>
</reference>
<dbReference type="PANTHER" id="PTHR43318:SF1">
    <property type="entry name" value="POLYSACCHARIDE BIOSYNTHESIS PROTEIN EPSC-RELATED"/>
    <property type="match status" value="1"/>
</dbReference>
<dbReference type="Pfam" id="PF13727">
    <property type="entry name" value="CoA_binding_3"/>
    <property type="match status" value="1"/>
</dbReference>
<dbReference type="InterPro" id="IPR051203">
    <property type="entry name" value="Polysaccharide_Synthase-Rel"/>
</dbReference>
<dbReference type="SUPFAM" id="SSF51735">
    <property type="entry name" value="NAD(P)-binding Rossmann-fold domains"/>
    <property type="match status" value="2"/>
</dbReference>
<gene>
    <name evidence="4" type="ORF">H6A19_02145</name>
</gene>
<evidence type="ECO:0000313" key="5">
    <source>
        <dbReference type="Proteomes" id="UP000767334"/>
    </source>
</evidence>
<dbReference type="InterPro" id="IPR036291">
    <property type="entry name" value="NAD(P)-bd_dom_sf"/>
</dbReference>
<proteinExistence type="inferred from homology"/>
<dbReference type="RefSeq" id="WP_204571809.1">
    <property type="nucleotide sequence ID" value="NZ_JACJLL010000007.1"/>
</dbReference>
<dbReference type="PANTHER" id="PTHR43318">
    <property type="entry name" value="UDP-N-ACETYLGLUCOSAMINE 4,6-DEHYDRATASE"/>
    <property type="match status" value="1"/>
</dbReference>
<organism evidence="4 5">
    <name type="scientific">Clostridium saudiense</name>
    <dbReference type="NCBI Taxonomy" id="1414720"/>
    <lineage>
        <taxon>Bacteria</taxon>
        <taxon>Bacillati</taxon>
        <taxon>Bacillota</taxon>
        <taxon>Clostridia</taxon>
        <taxon>Eubacteriales</taxon>
        <taxon>Clostridiaceae</taxon>
        <taxon>Clostridium</taxon>
    </lineage>
</organism>